<organism evidence="8 9">
    <name type="scientific">Aphanizomenon flos-aquae LD13</name>
    <dbReference type="NCBI Taxonomy" id="1710894"/>
    <lineage>
        <taxon>Bacteria</taxon>
        <taxon>Bacillati</taxon>
        <taxon>Cyanobacteriota</taxon>
        <taxon>Cyanophyceae</taxon>
        <taxon>Nostocales</taxon>
        <taxon>Aphanizomenonaceae</taxon>
        <taxon>Aphanizomenon</taxon>
    </lineage>
</organism>
<gene>
    <name evidence="8" type="ORF">AN481_08385</name>
</gene>
<keyword evidence="5" id="KW-0460">Magnesium</keyword>
<dbReference type="PROSITE" id="PS00893">
    <property type="entry name" value="NUDIX_BOX"/>
    <property type="match status" value="1"/>
</dbReference>
<dbReference type="Pfam" id="PF00293">
    <property type="entry name" value="NUDIX"/>
    <property type="match status" value="1"/>
</dbReference>
<sequence>MNSQLVHVAVAILYQQNKFLMQLRDNIPNIIAPGCWALFGGHIEPGETPEIAVQREIMEEIGYPLTDFTKFGIYSDEKAVRYVFQAPLLVGVHQLVLSEGWDLDLLTAADIYKGEYYSIKAGEVRPLATLPQKIMLDFIKTL</sequence>
<proteinExistence type="inferred from homology"/>
<dbReference type="AlphaFoldDB" id="A0A1B7VXV7"/>
<reference evidence="8 9" key="1">
    <citation type="submission" date="2015-09" db="EMBL/GenBank/DDBJ databases">
        <title>Whole genome shotgun sequence assembly of Aphanizomenon flos-aquae UKL13.</title>
        <authorList>
            <person name="Driscoll C."/>
        </authorList>
    </citation>
    <scope>NUCLEOTIDE SEQUENCE [LARGE SCALE GENOMIC DNA]</scope>
    <source>
        <strain evidence="8">MDT13</strain>
    </source>
</reference>
<dbReference type="GO" id="GO:0016818">
    <property type="term" value="F:hydrolase activity, acting on acid anhydrides, in phosphorus-containing anhydrides"/>
    <property type="evidence" value="ECO:0007669"/>
    <property type="project" value="TreeGrafter"/>
</dbReference>
<accession>A0A1B7VXV7</accession>
<evidence type="ECO:0000256" key="1">
    <source>
        <dbReference type="ARBA" id="ARBA00001946"/>
    </source>
</evidence>
<dbReference type="InterPro" id="IPR020476">
    <property type="entry name" value="Nudix_hydrolase"/>
</dbReference>
<dbReference type="PANTHER" id="PTHR43758">
    <property type="entry name" value="7,8-DIHYDRO-8-OXOGUANINE TRIPHOSPHATASE"/>
    <property type="match status" value="1"/>
</dbReference>
<comment type="similarity">
    <text evidence="2 6">Belongs to the Nudix hydrolase family.</text>
</comment>
<dbReference type="InterPro" id="IPR015797">
    <property type="entry name" value="NUDIX_hydrolase-like_dom_sf"/>
</dbReference>
<comment type="cofactor">
    <cofactor evidence="1">
        <name>Mg(2+)</name>
        <dbReference type="ChEBI" id="CHEBI:18420"/>
    </cofactor>
</comment>
<keyword evidence="3" id="KW-0479">Metal-binding</keyword>
<name>A0A1B7VXV7_APHFL</name>
<dbReference type="EMBL" id="LJOY01000021">
    <property type="protein sequence ID" value="OBQ25822.1"/>
    <property type="molecule type" value="Genomic_DNA"/>
</dbReference>
<evidence type="ECO:0000256" key="2">
    <source>
        <dbReference type="ARBA" id="ARBA00005582"/>
    </source>
</evidence>
<evidence type="ECO:0000313" key="8">
    <source>
        <dbReference type="EMBL" id="OBQ25822.1"/>
    </source>
</evidence>
<evidence type="ECO:0000256" key="5">
    <source>
        <dbReference type="ARBA" id="ARBA00022842"/>
    </source>
</evidence>
<keyword evidence="4 6" id="KW-0378">Hydrolase</keyword>
<dbReference type="CDD" id="cd18882">
    <property type="entry name" value="NUDIX_Hydrolase"/>
    <property type="match status" value="1"/>
</dbReference>
<dbReference type="PANTHER" id="PTHR43758:SF8">
    <property type="entry name" value="8-OXO-DGTP DIPHOSPHATASE YTKD-RELATED"/>
    <property type="match status" value="1"/>
</dbReference>
<evidence type="ECO:0000259" key="7">
    <source>
        <dbReference type="PROSITE" id="PS51462"/>
    </source>
</evidence>
<dbReference type="PRINTS" id="PR00502">
    <property type="entry name" value="NUDIXFAMILY"/>
</dbReference>
<dbReference type="Gene3D" id="3.90.79.10">
    <property type="entry name" value="Nucleoside Triphosphate Pyrophosphohydrolase"/>
    <property type="match status" value="1"/>
</dbReference>
<evidence type="ECO:0000256" key="6">
    <source>
        <dbReference type="RuleBase" id="RU003476"/>
    </source>
</evidence>
<evidence type="ECO:0000256" key="3">
    <source>
        <dbReference type="ARBA" id="ARBA00022723"/>
    </source>
</evidence>
<evidence type="ECO:0000313" key="9">
    <source>
        <dbReference type="Proteomes" id="UP000092382"/>
    </source>
</evidence>
<comment type="caution">
    <text evidence="8">The sequence shown here is derived from an EMBL/GenBank/DDBJ whole genome shotgun (WGS) entry which is preliminary data.</text>
</comment>
<dbReference type="InterPro" id="IPR020084">
    <property type="entry name" value="NUDIX_hydrolase_CS"/>
</dbReference>
<dbReference type="Proteomes" id="UP000092382">
    <property type="component" value="Unassembled WGS sequence"/>
</dbReference>
<protein>
    <submittedName>
        <fullName evidence="8">NUDIX hydrolase</fullName>
    </submittedName>
</protein>
<dbReference type="SUPFAM" id="SSF55811">
    <property type="entry name" value="Nudix"/>
    <property type="match status" value="1"/>
</dbReference>
<dbReference type="PATRIC" id="fig|1710894.3.peg.3405"/>
<dbReference type="STRING" id="1803587.GCA_001593825_00040"/>
<evidence type="ECO:0000256" key="4">
    <source>
        <dbReference type="ARBA" id="ARBA00022801"/>
    </source>
</evidence>
<feature type="domain" description="Nudix hydrolase" evidence="7">
    <location>
        <begin position="4"/>
        <end position="129"/>
    </location>
</feature>
<dbReference type="PROSITE" id="PS51462">
    <property type="entry name" value="NUDIX"/>
    <property type="match status" value="1"/>
</dbReference>
<dbReference type="GO" id="GO:0046872">
    <property type="term" value="F:metal ion binding"/>
    <property type="evidence" value="ECO:0007669"/>
    <property type="project" value="UniProtKB-KW"/>
</dbReference>
<dbReference type="InterPro" id="IPR000086">
    <property type="entry name" value="NUDIX_hydrolase_dom"/>
</dbReference>